<dbReference type="KEGG" id="hsai:HPS36_11685"/>
<keyword evidence="2" id="KW-1185">Reference proteome</keyword>
<organism evidence="1 2">
    <name type="scientific">Halorubrum salinarum</name>
    <dbReference type="NCBI Taxonomy" id="2739057"/>
    <lineage>
        <taxon>Archaea</taxon>
        <taxon>Methanobacteriati</taxon>
        <taxon>Methanobacteriota</taxon>
        <taxon>Stenosarchaea group</taxon>
        <taxon>Halobacteria</taxon>
        <taxon>Halobacteriales</taxon>
        <taxon>Haloferacaceae</taxon>
        <taxon>Halorubrum</taxon>
    </lineage>
</organism>
<dbReference type="Proteomes" id="UP000505020">
    <property type="component" value="Chromosome"/>
</dbReference>
<gene>
    <name evidence="1" type="ORF">HPS36_11685</name>
</gene>
<evidence type="ECO:0000313" key="2">
    <source>
        <dbReference type="Proteomes" id="UP000505020"/>
    </source>
</evidence>
<accession>A0A7D3Y2E1</accession>
<dbReference type="AlphaFoldDB" id="A0A7D3Y2E1"/>
<protein>
    <submittedName>
        <fullName evidence="1">Uncharacterized protein</fullName>
    </submittedName>
</protein>
<name>A0A7D3Y2E1_9EURY</name>
<proteinExistence type="predicted"/>
<sequence>MVQPPECPHPFPALLYVQQYRNDDQLIYTGGWIIDDAALYERAVTVLTMREATAVVGIDLDDVDSDSDGDGILDALERASRGTPGALRYNARGAQIISGSVELLAEAGVLSRGTVDGDEYGFVTTIDMTAPILHLANAGSASNEVKFKAGAELSGQVN</sequence>
<reference evidence="1 2" key="1">
    <citation type="submission" date="2020-05" db="EMBL/GenBank/DDBJ databases">
        <title>Halorubrum RHB-C sp.nov., an extremely halophilic archaeon isolated from solar salt farm.</title>
        <authorList>
            <person name="Ho H."/>
            <person name="Danganan R.E."/>
            <person name="Dedeles G.R."/>
            <person name="Kim S.-G."/>
        </authorList>
    </citation>
    <scope>NUCLEOTIDE SEQUENCE [LARGE SCALE GENOMIC DNA]</scope>
    <source>
        <strain evidence="1 2">RHB-C</strain>
    </source>
</reference>
<dbReference type="EMBL" id="CP053941">
    <property type="protein sequence ID" value="QKG94172.1"/>
    <property type="molecule type" value="Genomic_DNA"/>
</dbReference>
<evidence type="ECO:0000313" key="1">
    <source>
        <dbReference type="EMBL" id="QKG94172.1"/>
    </source>
</evidence>